<feature type="transmembrane region" description="Helical" evidence="1">
    <location>
        <begin position="145"/>
        <end position="164"/>
    </location>
</feature>
<protein>
    <submittedName>
        <fullName evidence="2">ABC transporter permease</fullName>
    </submittedName>
</protein>
<feature type="transmembrane region" description="Helical" evidence="1">
    <location>
        <begin position="21"/>
        <end position="43"/>
    </location>
</feature>
<evidence type="ECO:0000313" key="2">
    <source>
        <dbReference type="EMBL" id="KJV35362.1"/>
    </source>
</evidence>
<feature type="transmembrane region" description="Helical" evidence="1">
    <location>
        <begin position="226"/>
        <end position="245"/>
    </location>
</feature>
<sequence>MSFAAVTRLELRRLAVRPLAWALAALTIAWLAWTFVLGLGQFLGAQVKLAAVADAPGFTDLVAIPLLAELVKLSFLVVPLLTMSLIAGERRTGTLALLASAGLPPWRIVIGKYVAVLAWLGLWLIATLAMPLIVGASGSADWGKLASATLGTGLVLATLAAIGLACSAATAFPAIAAAMALIITLALWTIDRGAQAAGVSGGFLDWLAMANHLQNLLRGLVTSVDIAWFAVAIALALTLAIRRLGADRERQ</sequence>
<dbReference type="PATRIC" id="fig|345309.4.peg.966"/>
<feature type="transmembrane region" description="Helical" evidence="1">
    <location>
        <begin position="109"/>
        <end position="133"/>
    </location>
</feature>
<gene>
    <name evidence="2" type="ORF">VI08_08750</name>
</gene>
<dbReference type="GO" id="GO:0140359">
    <property type="term" value="F:ABC-type transporter activity"/>
    <property type="evidence" value="ECO:0007669"/>
    <property type="project" value="InterPro"/>
</dbReference>
<dbReference type="OrthoDB" id="9794512at2"/>
<evidence type="ECO:0000256" key="1">
    <source>
        <dbReference type="SAM" id="Phobius"/>
    </source>
</evidence>
<dbReference type="RefSeq" id="WP_045829176.1">
    <property type="nucleotide sequence ID" value="NZ_JZRB01000016.1"/>
</dbReference>
<dbReference type="EMBL" id="JZRB01000016">
    <property type="protein sequence ID" value="KJV35362.1"/>
    <property type="molecule type" value="Genomic_DNA"/>
</dbReference>
<dbReference type="Proteomes" id="UP000033651">
    <property type="component" value="Unassembled WGS sequence"/>
</dbReference>
<keyword evidence="1" id="KW-1133">Transmembrane helix</keyword>
<accession>A0A0F3KWL3</accession>
<feature type="transmembrane region" description="Helical" evidence="1">
    <location>
        <begin position="171"/>
        <end position="190"/>
    </location>
</feature>
<evidence type="ECO:0000313" key="3">
    <source>
        <dbReference type="Proteomes" id="UP000033651"/>
    </source>
</evidence>
<reference evidence="2 3" key="1">
    <citation type="submission" date="2015-03" db="EMBL/GenBank/DDBJ databases">
        <title>Draft genome sequence of Luteibacter yeojuensis strain SU11.</title>
        <authorList>
            <person name="Sulaiman J."/>
            <person name="Priya K."/>
            <person name="Chan K.-G."/>
        </authorList>
    </citation>
    <scope>NUCLEOTIDE SEQUENCE [LARGE SCALE GENOMIC DNA]</scope>
    <source>
        <strain evidence="2 3">SU11</strain>
    </source>
</reference>
<name>A0A0F3KWL3_9GAMM</name>
<organism evidence="2 3">
    <name type="scientific">Luteibacter yeojuensis</name>
    <dbReference type="NCBI Taxonomy" id="345309"/>
    <lineage>
        <taxon>Bacteria</taxon>
        <taxon>Pseudomonadati</taxon>
        <taxon>Pseudomonadota</taxon>
        <taxon>Gammaproteobacteria</taxon>
        <taxon>Lysobacterales</taxon>
        <taxon>Rhodanobacteraceae</taxon>
        <taxon>Luteibacter</taxon>
    </lineage>
</organism>
<proteinExistence type="predicted"/>
<keyword evidence="1" id="KW-0472">Membrane</keyword>
<dbReference type="AlphaFoldDB" id="A0A0F3KWL3"/>
<feature type="transmembrane region" description="Helical" evidence="1">
    <location>
        <begin position="63"/>
        <end position="88"/>
    </location>
</feature>
<keyword evidence="1" id="KW-0812">Transmembrane</keyword>
<comment type="caution">
    <text evidence="2">The sequence shown here is derived from an EMBL/GenBank/DDBJ whole genome shotgun (WGS) entry which is preliminary data.</text>
</comment>
<keyword evidence="3" id="KW-1185">Reference proteome</keyword>
<dbReference type="GO" id="GO:0005886">
    <property type="term" value="C:plasma membrane"/>
    <property type="evidence" value="ECO:0007669"/>
    <property type="project" value="UniProtKB-SubCell"/>
</dbReference>